<sequence length="147" mass="16371">MAKSEGSSSGARSSYKKKVDGPLCYCNKRSTPAKAWTDDNPGRRFWCCGSHEFKQSLLEARGVMDRQREEIRNLKQLLSTASQPATSEDSTALLLEDGDRLAEEKKKLEIALITSVEKEKFLRQFVCLSLGGFVAVTVILVISILKK</sequence>
<keyword evidence="1" id="KW-1133">Transmembrane helix</keyword>
<keyword evidence="1" id="KW-0472">Membrane</keyword>
<organism evidence="2 3">
    <name type="scientific">Brassica carinata</name>
    <name type="common">Ethiopian mustard</name>
    <name type="synonym">Abyssinian cabbage</name>
    <dbReference type="NCBI Taxonomy" id="52824"/>
    <lineage>
        <taxon>Eukaryota</taxon>
        <taxon>Viridiplantae</taxon>
        <taxon>Streptophyta</taxon>
        <taxon>Embryophyta</taxon>
        <taxon>Tracheophyta</taxon>
        <taxon>Spermatophyta</taxon>
        <taxon>Magnoliopsida</taxon>
        <taxon>eudicotyledons</taxon>
        <taxon>Gunneridae</taxon>
        <taxon>Pentapetalae</taxon>
        <taxon>rosids</taxon>
        <taxon>malvids</taxon>
        <taxon>Brassicales</taxon>
        <taxon>Brassicaceae</taxon>
        <taxon>Brassiceae</taxon>
        <taxon>Brassica</taxon>
    </lineage>
</organism>
<proteinExistence type="predicted"/>
<feature type="transmembrane region" description="Helical" evidence="1">
    <location>
        <begin position="125"/>
        <end position="145"/>
    </location>
</feature>
<dbReference type="AlphaFoldDB" id="A0A8X7SJR9"/>
<keyword evidence="3" id="KW-1185">Reference proteome</keyword>
<gene>
    <name evidence="2" type="ORF">Bca52824_027155</name>
</gene>
<dbReference type="PANTHER" id="PTHR33248">
    <property type="entry name" value="ZINC ION-BINDING PROTEIN"/>
    <property type="match status" value="1"/>
</dbReference>
<reference evidence="2 3" key="1">
    <citation type="submission" date="2020-02" db="EMBL/GenBank/DDBJ databases">
        <authorList>
            <person name="Ma Q."/>
            <person name="Huang Y."/>
            <person name="Song X."/>
            <person name="Pei D."/>
        </authorList>
    </citation>
    <scope>NUCLEOTIDE SEQUENCE [LARGE SCALE GENOMIC DNA]</scope>
    <source>
        <strain evidence="2">Sxm20200214</strain>
        <tissue evidence="2">Leaf</tissue>
    </source>
</reference>
<dbReference type="EMBL" id="JAAMPC010000006">
    <property type="protein sequence ID" value="KAG2307407.1"/>
    <property type="molecule type" value="Genomic_DNA"/>
</dbReference>
<comment type="caution">
    <text evidence="2">The sequence shown here is derived from an EMBL/GenBank/DDBJ whole genome shotgun (WGS) entry which is preliminary data.</text>
</comment>
<dbReference type="OrthoDB" id="1083732at2759"/>
<protein>
    <submittedName>
        <fullName evidence="2">Uncharacterized protein</fullName>
    </submittedName>
</protein>
<dbReference type="Proteomes" id="UP000886595">
    <property type="component" value="Unassembled WGS sequence"/>
</dbReference>
<evidence type="ECO:0000313" key="2">
    <source>
        <dbReference type="EMBL" id="KAG2307407.1"/>
    </source>
</evidence>
<name>A0A8X7SJR9_BRACI</name>
<evidence type="ECO:0000313" key="3">
    <source>
        <dbReference type="Proteomes" id="UP000886595"/>
    </source>
</evidence>
<evidence type="ECO:0000256" key="1">
    <source>
        <dbReference type="SAM" id="Phobius"/>
    </source>
</evidence>
<keyword evidence="1" id="KW-0812">Transmembrane</keyword>
<accession>A0A8X7SJR9</accession>